<organism evidence="1 2">
    <name type="scientific">Desulforhopalus singaporensis</name>
    <dbReference type="NCBI Taxonomy" id="91360"/>
    <lineage>
        <taxon>Bacteria</taxon>
        <taxon>Pseudomonadati</taxon>
        <taxon>Thermodesulfobacteriota</taxon>
        <taxon>Desulfobulbia</taxon>
        <taxon>Desulfobulbales</taxon>
        <taxon>Desulfocapsaceae</taxon>
        <taxon>Desulforhopalus</taxon>
    </lineage>
</organism>
<dbReference type="GO" id="GO:0015948">
    <property type="term" value="P:methanogenesis"/>
    <property type="evidence" value="ECO:0007669"/>
    <property type="project" value="InterPro"/>
</dbReference>
<evidence type="ECO:0000313" key="1">
    <source>
        <dbReference type="EMBL" id="SDO36461.1"/>
    </source>
</evidence>
<dbReference type="Pfam" id="PF09505">
    <property type="entry name" value="Dimeth_Pyl"/>
    <property type="match status" value="1"/>
</dbReference>
<sequence length="348" mass="37631">MSKILTRFGDGYKVELTEDEVKADIEEGCNDAASRAGIEPLARDEQEHIFEMFKNQDTLVGIERGREVVMTYDGMSSKIRRAHIVIDRVQSLQVFERALGADTLELSHIDYSFKPCKPINGFELPDLDLLLNSTVAPVYYGAMPNLGLYSQPDGPCPNPADLLPLGKIDEARQAYEEAIEHAVSDIVFVASAMYEAGVDGINIDTVGAAGDADFLTALKATEILKEKYPAMGIEMGMAGEFVLGMHGNLSWRGVKLAGLYPQDQVRLAQQAGATIFGPAINIVTSGTLPWNVARSVTFCKACSEVSEIPVHANLGMGVCGIPLTLTVPVDALSRATKAHVEICRLDGL</sequence>
<dbReference type="OrthoDB" id="2080895at2"/>
<dbReference type="GO" id="GO:0008168">
    <property type="term" value="F:methyltransferase activity"/>
    <property type="evidence" value="ECO:0007669"/>
    <property type="project" value="UniProtKB-KW"/>
</dbReference>
<reference evidence="1 2" key="1">
    <citation type="submission" date="2016-10" db="EMBL/GenBank/DDBJ databases">
        <authorList>
            <person name="de Groot N.N."/>
        </authorList>
    </citation>
    <scope>NUCLEOTIDE SEQUENCE [LARGE SCALE GENOMIC DNA]</scope>
    <source>
        <strain evidence="1 2">DSM 12130</strain>
    </source>
</reference>
<gene>
    <name evidence="1" type="ORF">SAMN05660330_00076</name>
</gene>
<keyword evidence="2" id="KW-1185">Reference proteome</keyword>
<name>A0A1H0IZA0_9BACT</name>
<dbReference type="EMBL" id="FNJI01000001">
    <property type="protein sequence ID" value="SDO36461.1"/>
    <property type="molecule type" value="Genomic_DNA"/>
</dbReference>
<dbReference type="GO" id="GO:0032259">
    <property type="term" value="P:methylation"/>
    <property type="evidence" value="ECO:0007669"/>
    <property type="project" value="UniProtKB-KW"/>
</dbReference>
<evidence type="ECO:0000313" key="2">
    <source>
        <dbReference type="Proteomes" id="UP000199073"/>
    </source>
</evidence>
<dbReference type="InterPro" id="IPR012653">
    <property type="entry name" value="Dimeth_MeTrfase_MtbB"/>
</dbReference>
<accession>A0A1H0IZA0</accession>
<dbReference type="AlphaFoldDB" id="A0A1H0IZA0"/>
<dbReference type="Proteomes" id="UP000199073">
    <property type="component" value="Unassembled WGS sequence"/>
</dbReference>
<keyword evidence="1" id="KW-0808">Transferase</keyword>
<proteinExistence type="predicted"/>
<keyword evidence="1" id="KW-0489">Methyltransferase</keyword>
<dbReference type="STRING" id="91360.SAMN05660330_00076"/>
<protein>
    <submittedName>
        <fullName evidence="1">Dimethylamine:corrinoid methyltransferase</fullName>
    </submittedName>
</protein>